<reference evidence="2 3" key="1">
    <citation type="journal article" date="2018" name="Front. Plant Sci.">
        <title>Red Clover (Trifolium pratense) and Zigzag Clover (T. medium) - A Picture of Genomic Similarities and Differences.</title>
        <authorList>
            <person name="Dluhosova J."/>
            <person name="Istvanek J."/>
            <person name="Nedelnik J."/>
            <person name="Repkova J."/>
        </authorList>
    </citation>
    <scope>NUCLEOTIDE SEQUENCE [LARGE SCALE GENOMIC DNA]</scope>
    <source>
        <strain evidence="3">cv. 10/8</strain>
        <tissue evidence="2">Leaf</tissue>
    </source>
</reference>
<organism evidence="2 3">
    <name type="scientific">Trifolium medium</name>
    <dbReference type="NCBI Taxonomy" id="97028"/>
    <lineage>
        <taxon>Eukaryota</taxon>
        <taxon>Viridiplantae</taxon>
        <taxon>Streptophyta</taxon>
        <taxon>Embryophyta</taxon>
        <taxon>Tracheophyta</taxon>
        <taxon>Spermatophyta</taxon>
        <taxon>Magnoliopsida</taxon>
        <taxon>eudicotyledons</taxon>
        <taxon>Gunneridae</taxon>
        <taxon>Pentapetalae</taxon>
        <taxon>rosids</taxon>
        <taxon>fabids</taxon>
        <taxon>Fabales</taxon>
        <taxon>Fabaceae</taxon>
        <taxon>Papilionoideae</taxon>
        <taxon>50 kb inversion clade</taxon>
        <taxon>NPAAA clade</taxon>
        <taxon>Hologalegina</taxon>
        <taxon>IRL clade</taxon>
        <taxon>Trifolieae</taxon>
        <taxon>Trifolium</taxon>
    </lineage>
</organism>
<feature type="compositionally biased region" description="Polar residues" evidence="1">
    <location>
        <begin position="32"/>
        <end position="53"/>
    </location>
</feature>
<dbReference type="Proteomes" id="UP000265520">
    <property type="component" value="Unassembled WGS sequence"/>
</dbReference>
<dbReference type="AlphaFoldDB" id="A0A392WF45"/>
<evidence type="ECO:0000313" key="2">
    <source>
        <dbReference type="EMBL" id="MCI97471.1"/>
    </source>
</evidence>
<name>A0A392WF45_9FABA</name>
<evidence type="ECO:0000256" key="1">
    <source>
        <dbReference type="SAM" id="MobiDB-lite"/>
    </source>
</evidence>
<accession>A0A392WF45</accession>
<evidence type="ECO:0000313" key="3">
    <source>
        <dbReference type="Proteomes" id="UP000265520"/>
    </source>
</evidence>
<comment type="caution">
    <text evidence="2">The sequence shown here is derived from an EMBL/GenBank/DDBJ whole genome shotgun (WGS) entry which is preliminary data.</text>
</comment>
<sequence>MRKPIRHHNNQIEHSAMAEQTTWRHNNERQQQDPVATTLRQLPSNTNGNRDIV</sequence>
<proteinExistence type="predicted"/>
<keyword evidence="3" id="KW-1185">Reference proteome</keyword>
<dbReference type="EMBL" id="LXQA011444177">
    <property type="protein sequence ID" value="MCI97471.1"/>
    <property type="molecule type" value="Genomic_DNA"/>
</dbReference>
<feature type="region of interest" description="Disordered" evidence="1">
    <location>
        <begin position="1"/>
        <end position="53"/>
    </location>
</feature>
<protein>
    <submittedName>
        <fullName evidence="2">Uncharacterized protein</fullName>
    </submittedName>
</protein>